<dbReference type="EMBL" id="CP061336">
    <property type="protein sequence ID" value="QNU68516.1"/>
    <property type="molecule type" value="Genomic_DNA"/>
</dbReference>
<protein>
    <recommendedName>
        <fullName evidence="3">Serine/threonine protein kinase</fullName>
    </recommendedName>
</protein>
<reference evidence="1 2" key="1">
    <citation type="submission" date="2020-09" db="EMBL/GenBank/DDBJ databases">
        <title>Characterization and genome sequencing of Ruminiclostridium sp. nov. MA18.</title>
        <authorList>
            <person name="Rettenmaier R."/>
            <person name="Kowollik M.-L."/>
            <person name="Liebl W."/>
            <person name="Zverlov V."/>
        </authorList>
    </citation>
    <scope>NUCLEOTIDE SEQUENCE [LARGE SCALE GENOMIC DNA]</scope>
    <source>
        <strain evidence="1 2">MA18</strain>
    </source>
</reference>
<dbReference type="KEGG" id="rher:EHE19_009000"/>
<dbReference type="RefSeq" id="WP_137696256.1">
    <property type="nucleotide sequence ID" value="NZ_CP061336.1"/>
</dbReference>
<name>A0A4V6EQ17_9FIRM</name>
<dbReference type="Proteomes" id="UP000306409">
    <property type="component" value="Chromosome"/>
</dbReference>
<dbReference type="AlphaFoldDB" id="A0A4V6EQ17"/>
<evidence type="ECO:0008006" key="3">
    <source>
        <dbReference type="Google" id="ProtNLM"/>
    </source>
</evidence>
<keyword evidence="2" id="KW-1185">Reference proteome</keyword>
<organism evidence="1 2">
    <name type="scientific">Ruminiclostridium herbifermentans</name>
    <dbReference type="NCBI Taxonomy" id="2488810"/>
    <lineage>
        <taxon>Bacteria</taxon>
        <taxon>Bacillati</taxon>
        <taxon>Bacillota</taxon>
        <taxon>Clostridia</taxon>
        <taxon>Eubacteriales</taxon>
        <taxon>Oscillospiraceae</taxon>
        <taxon>Ruminiclostridium</taxon>
    </lineage>
</organism>
<evidence type="ECO:0000313" key="1">
    <source>
        <dbReference type="EMBL" id="QNU68516.1"/>
    </source>
</evidence>
<dbReference type="OrthoDB" id="1739422at2"/>
<accession>A0A4V6EQ17</accession>
<evidence type="ECO:0000313" key="2">
    <source>
        <dbReference type="Proteomes" id="UP000306409"/>
    </source>
</evidence>
<proteinExistence type="predicted"/>
<gene>
    <name evidence="1" type="ORF">EHE19_009000</name>
</gene>
<sequence length="168" mass="19920">MGYDYNKIILNIKNGKHSRLGIGSSRIVYDLNDGFVVKIAKDIRGIFQNEAEHKTYLSHKSVLFAEVIDISEDNRFLIMPKAERIKNINTVLRYYRVKSIKSLFYKDKLIISDIHENNLSRNDLYRVSSWGLINNVPLIIDYGLTHNIFKKFYGYNRFFKKYKPIHYF</sequence>